<feature type="region of interest" description="Disordered" evidence="1">
    <location>
        <begin position="79"/>
        <end position="179"/>
    </location>
</feature>
<evidence type="ECO:0000256" key="2">
    <source>
        <dbReference type="SAM" id="Phobius"/>
    </source>
</evidence>
<feature type="compositionally biased region" description="Basic and acidic residues" evidence="1">
    <location>
        <begin position="116"/>
        <end position="141"/>
    </location>
</feature>
<sequence>MTRKMQNLKSKYEQQETKVSDRLWEKLEQKLDQNPANVQKPKRVWLRYAAAIILMIGLGGSLLMINTGSEINDNQQFAKHARDQSLEQDVNQENKNSPELATENNSQTAGQNLLVDKGDSSAKSSITKDEMAKPAKEERPVSRQYTEQKGIIKKEMPQVTAQPEEKLAQNDTSASLSTKPKVKYVSSSDLLFGVEIDKAKAEKPKSAMGINSSRSKNEPDILNPKRIKILGITLYDKDSITNK</sequence>
<dbReference type="Proteomes" id="UP000187261">
    <property type="component" value="Unassembled WGS sequence"/>
</dbReference>
<feature type="transmembrane region" description="Helical" evidence="2">
    <location>
        <begin position="45"/>
        <end position="65"/>
    </location>
</feature>
<protein>
    <submittedName>
        <fullName evidence="3">Uncharacterized protein</fullName>
    </submittedName>
</protein>
<proteinExistence type="predicted"/>
<organism evidence="3 4">
    <name type="scientific">Epilithonimonas bovis DSM 19482</name>
    <dbReference type="NCBI Taxonomy" id="1121284"/>
    <lineage>
        <taxon>Bacteria</taxon>
        <taxon>Pseudomonadati</taxon>
        <taxon>Bacteroidota</taxon>
        <taxon>Flavobacteriia</taxon>
        <taxon>Flavobacteriales</taxon>
        <taxon>Weeksellaceae</taxon>
        <taxon>Chryseobacterium group</taxon>
        <taxon>Epilithonimonas</taxon>
    </lineage>
</organism>
<evidence type="ECO:0000256" key="1">
    <source>
        <dbReference type="SAM" id="MobiDB-lite"/>
    </source>
</evidence>
<keyword evidence="4" id="KW-1185">Reference proteome</keyword>
<feature type="compositionally biased region" description="Polar residues" evidence="1">
    <location>
        <begin position="87"/>
        <end position="111"/>
    </location>
</feature>
<dbReference type="EMBL" id="FTPU01000030">
    <property type="protein sequence ID" value="SIT97735.1"/>
    <property type="molecule type" value="Genomic_DNA"/>
</dbReference>
<evidence type="ECO:0000313" key="4">
    <source>
        <dbReference type="Proteomes" id="UP000187261"/>
    </source>
</evidence>
<dbReference type="STRING" id="1121284.SAMN05660493_02461"/>
<keyword evidence="2" id="KW-1133">Transmembrane helix</keyword>
<dbReference type="AlphaFoldDB" id="A0A1U7PW03"/>
<feature type="compositionally biased region" description="Polar residues" evidence="1">
    <location>
        <begin position="169"/>
        <end position="178"/>
    </location>
</feature>
<gene>
    <name evidence="3" type="ORF">SAMN05660493_02461</name>
</gene>
<evidence type="ECO:0000313" key="3">
    <source>
        <dbReference type="EMBL" id="SIT97735.1"/>
    </source>
</evidence>
<name>A0A1U7PW03_9FLAO</name>
<accession>A0A1U7PW03</accession>
<keyword evidence="2" id="KW-0472">Membrane</keyword>
<reference evidence="4" key="1">
    <citation type="submission" date="2016-10" db="EMBL/GenBank/DDBJ databases">
        <authorList>
            <person name="Varghese N."/>
            <person name="Submissions S."/>
        </authorList>
    </citation>
    <scope>NUCLEOTIDE SEQUENCE [LARGE SCALE GENOMIC DNA]</scope>
    <source>
        <strain evidence="4">DSM 19482</strain>
    </source>
</reference>
<keyword evidence="2" id="KW-0812">Transmembrane</keyword>